<protein>
    <submittedName>
        <fullName evidence="2">Uncharacterized protein</fullName>
    </submittedName>
</protein>
<keyword evidence="3" id="KW-1185">Reference proteome</keyword>
<dbReference type="Proteomes" id="UP001630127">
    <property type="component" value="Unassembled WGS sequence"/>
</dbReference>
<organism evidence="2 3">
    <name type="scientific">Cinchona calisaya</name>
    <dbReference type="NCBI Taxonomy" id="153742"/>
    <lineage>
        <taxon>Eukaryota</taxon>
        <taxon>Viridiplantae</taxon>
        <taxon>Streptophyta</taxon>
        <taxon>Embryophyta</taxon>
        <taxon>Tracheophyta</taxon>
        <taxon>Spermatophyta</taxon>
        <taxon>Magnoliopsida</taxon>
        <taxon>eudicotyledons</taxon>
        <taxon>Gunneridae</taxon>
        <taxon>Pentapetalae</taxon>
        <taxon>asterids</taxon>
        <taxon>lamiids</taxon>
        <taxon>Gentianales</taxon>
        <taxon>Rubiaceae</taxon>
        <taxon>Cinchonoideae</taxon>
        <taxon>Cinchoneae</taxon>
        <taxon>Cinchona</taxon>
    </lineage>
</organism>
<dbReference type="AlphaFoldDB" id="A0ABD2ZLP3"/>
<sequence>MRTKKLASRKPGDYNEMADEAIKCTVLATFNTVPNMPKNNEPHPNAFEATFSPQFGTDDHGSERNRIAPLSYLPKPLCPDDGNQGVDKKKYNHEAIRRWKTKRLHHIRLASQSLTNLGSTKRNANSLPEFSQLEYYGHKPNRAEKILKWKEKKAKFFASVARTSLHSQHTTHLKNTYHNFHRSTQALAVGDQMPGSYPLLNELTDVAFTEYTLTLELAESIAKHTLTCFVRYYEQDNHGKKESKYSIVKAYKTEELLQASHMHVDEESTPFDSENIVETDTTLATATTENVGPSILPLTPTKKPTTTQYSAEASPSKKPRTQNK</sequence>
<evidence type="ECO:0000313" key="2">
    <source>
        <dbReference type="EMBL" id="KAL3519047.1"/>
    </source>
</evidence>
<name>A0ABD2ZLP3_9GENT</name>
<evidence type="ECO:0000313" key="3">
    <source>
        <dbReference type="Proteomes" id="UP001630127"/>
    </source>
</evidence>
<gene>
    <name evidence="2" type="ORF">ACH5RR_021636</name>
</gene>
<feature type="region of interest" description="Disordered" evidence="1">
    <location>
        <begin position="288"/>
        <end position="324"/>
    </location>
</feature>
<feature type="compositionally biased region" description="Low complexity" evidence="1">
    <location>
        <begin position="296"/>
        <end position="307"/>
    </location>
</feature>
<reference evidence="2 3" key="1">
    <citation type="submission" date="2024-11" db="EMBL/GenBank/DDBJ databases">
        <title>A near-complete genome assembly of Cinchona calisaya.</title>
        <authorList>
            <person name="Lian D.C."/>
            <person name="Zhao X.W."/>
            <person name="Wei L."/>
        </authorList>
    </citation>
    <scope>NUCLEOTIDE SEQUENCE [LARGE SCALE GENOMIC DNA]</scope>
    <source>
        <tissue evidence="2">Nenye</tissue>
    </source>
</reference>
<comment type="caution">
    <text evidence="2">The sequence shown here is derived from an EMBL/GenBank/DDBJ whole genome shotgun (WGS) entry which is preliminary data.</text>
</comment>
<evidence type="ECO:0000256" key="1">
    <source>
        <dbReference type="SAM" id="MobiDB-lite"/>
    </source>
</evidence>
<dbReference type="EMBL" id="JBJUIK010000009">
    <property type="protein sequence ID" value="KAL3519047.1"/>
    <property type="molecule type" value="Genomic_DNA"/>
</dbReference>
<accession>A0ABD2ZLP3</accession>
<proteinExistence type="predicted"/>